<dbReference type="InterPro" id="IPR024311">
    <property type="entry name" value="Lipocalin-like"/>
</dbReference>
<dbReference type="Pfam" id="PF13648">
    <property type="entry name" value="Lipocalin_4"/>
    <property type="match status" value="1"/>
</dbReference>
<comment type="caution">
    <text evidence="2">The sequence shown here is derived from an EMBL/GenBank/DDBJ whole genome shotgun (WGS) entry which is preliminary data.</text>
</comment>
<evidence type="ECO:0000259" key="1">
    <source>
        <dbReference type="Pfam" id="PF13648"/>
    </source>
</evidence>
<keyword evidence="3" id="KW-1185">Reference proteome</keyword>
<protein>
    <recommendedName>
        <fullName evidence="1">Lipocalin-like domain-containing protein</fullName>
    </recommendedName>
</protein>
<organism evidence="2 3">
    <name type="scientific">Microcosmobacter mediterraneus</name>
    <dbReference type="NCBI Taxonomy" id="3075607"/>
    <lineage>
        <taxon>Bacteria</taxon>
        <taxon>Pseudomonadati</taxon>
        <taxon>Bacteroidota</taxon>
        <taxon>Flavobacteriia</taxon>
        <taxon>Flavobacteriales</taxon>
        <taxon>Flavobacteriaceae</taxon>
        <taxon>Microcosmobacter</taxon>
    </lineage>
</organism>
<dbReference type="EMBL" id="JAVRIA010000001">
    <property type="protein sequence ID" value="MDT0557195.1"/>
    <property type="molecule type" value="Genomic_DNA"/>
</dbReference>
<reference evidence="2 3" key="1">
    <citation type="submission" date="2023-09" db="EMBL/GenBank/DDBJ databases">
        <authorList>
            <person name="Rey-Velasco X."/>
        </authorList>
    </citation>
    <scope>NUCLEOTIDE SEQUENCE [LARGE SCALE GENOMIC DNA]</scope>
    <source>
        <strain evidence="2 3">W332</strain>
    </source>
</reference>
<evidence type="ECO:0000313" key="2">
    <source>
        <dbReference type="EMBL" id="MDT0557195.1"/>
    </source>
</evidence>
<evidence type="ECO:0000313" key="3">
    <source>
        <dbReference type="Proteomes" id="UP001259492"/>
    </source>
</evidence>
<name>A0ABU2YG90_9FLAO</name>
<sequence length="144" mass="16838">MKHQLTKYTLLFVIIACVFSCKKDAKAMIPHITGYWEIEKVINANNEERTYTVNQVIDYFIVNDSLEGFRKKLKPNFNGGYETSDDKEPFTLLVNEGEIMINYKTLYDEWQETIASANETQMIIVNDLGTQYIYKRFEGININE</sequence>
<proteinExistence type="predicted"/>
<accession>A0ABU2YG90</accession>
<feature type="domain" description="Lipocalin-like" evidence="1">
    <location>
        <begin position="32"/>
        <end position="124"/>
    </location>
</feature>
<dbReference type="RefSeq" id="WP_311425966.1">
    <property type="nucleotide sequence ID" value="NZ_JAVRIA010000001.1"/>
</dbReference>
<gene>
    <name evidence="2" type="ORF">RM697_00960</name>
</gene>
<dbReference type="Proteomes" id="UP001259492">
    <property type="component" value="Unassembled WGS sequence"/>
</dbReference>